<dbReference type="AlphaFoldDB" id="A0A8I2C7H1"/>
<dbReference type="PANTHER" id="PTHR22893:SF91">
    <property type="entry name" value="NADPH DEHYDROGENASE 2-RELATED"/>
    <property type="match status" value="1"/>
</dbReference>
<dbReference type="EC" id="1.-.-.-" evidence="2"/>
<dbReference type="Pfam" id="PF00724">
    <property type="entry name" value="Oxidored_FMN"/>
    <property type="match status" value="1"/>
</dbReference>
<comment type="caution">
    <text evidence="2">The sequence shown here is derived from an EMBL/GenBank/DDBJ whole genome shotgun (WGS) entry which is preliminary data.</text>
</comment>
<dbReference type="InterPro" id="IPR045247">
    <property type="entry name" value="Oye-like"/>
</dbReference>
<reference evidence="2" key="1">
    <citation type="submission" date="2021-02" db="EMBL/GenBank/DDBJ databases">
        <title>Genomic Encyclopedia of Type Strains, Phase IV (KMG-V): Genome sequencing to study the core and pangenomes of soil and plant-associated prokaryotes.</title>
        <authorList>
            <person name="Whitman W."/>
        </authorList>
    </citation>
    <scope>NUCLEOTIDE SEQUENCE</scope>
    <source>
        <strain evidence="2">USDA 406</strain>
    </source>
</reference>
<dbReference type="GO" id="GO:0016491">
    <property type="term" value="F:oxidoreductase activity"/>
    <property type="evidence" value="ECO:0007669"/>
    <property type="project" value="UniProtKB-KW"/>
</dbReference>
<sequence>MPASVITSLFDPIDLTTTLALRNRLVMLGMTRTRAENDGTPTELMAEYYGQRADAGLIITESTSVSTVGRSFLTGPGMYTTEHARGWKTVVDSVHSNGGRIVLQINHVGRANNLAFLPRPIPPVAPSAVPINQSSRQIVINIPRVTPYGEPRALDTEEVALIAAEFAHATRLATMAGFDGVEIHADSGYLIHQFLSTNVNRRSDRYGGSAENRARMALEVFDAIAAVNGPDYVAIKLTPGWTNNEIEEEQTEETYGCLLDGIAARGSIMFTHFYFPNLADSALFRTLRHKVKGNVLVDGSLTTEQYAIMIAGGEADLAGFGRAFIANPDLPGRLREGVPLADVDYATLYTGGARGYTTYPRASQR</sequence>
<organism evidence="2 3">
    <name type="scientific">Bradyrhizobium elkanii</name>
    <dbReference type="NCBI Taxonomy" id="29448"/>
    <lineage>
        <taxon>Bacteria</taxon>
        <taxon>Pseudomonadati</taxon>
        <taxon>Pseudomonadota</taxon>
        <taxon>Alphaproteobacteria</taxon>
        <taxon>Hyphomicrobiales</taxon>
        <taxon>Nitrobacteraceae</taxon>
        <taxon>Bradyrhizobium</taxon>
    </lineage>
</organism>
<evidence type="ECO:0000313" key="3">
    <source>
        <dbReference type="Proteomes" id="UP000673383"/>
    </source>
</evidence>
<gene>
    <name evidence="2" type="ORF">JOH49_006100</name>
</gene>
<keyword evidence="2" id="KW-0560">Oxidoreductase</keyword>
<dbReference type="Gene3D" id="3.20.20.70">
    <property type="entry name" value="Aldolase class I"/>
    <property type="match status" value="1"/>
</dbReference>
<dbReference type="InterPro" id="IPR013785">
    <property type="entry name" value="Aldolase_TIM"/>
</dbReference>
<accession>A0A8I2C7H1</accession>
<evidence type="ECO:0000313" key="2">
    <source>
        <dbReference type="EMBL" id="MBP1296347.1"/>
    </source>
</evidence>
<dbReference type="GO" id="GO:0010181">
    <property type="term" value="F:FMN binding"/>
    <property type="evidence" value="ECO:0007669"/>
    <property type="project" value="InterPro"/>
</dbReference>
<name>A0A8I2C7H1_BRAEL</name>
<dbReference type="EMBL" id="JAFICZ010000001">
    <property type="protein sequence ID" value="MBP1296347.1"/>
    <property type="molecule type" value="Genomic_DNA"/>
</dbReference>
<evidence type="ECO:0000259" key="1">
    <source>
        <dbReference type="Pfam" id="PF00724"/>
    </source>
</evidence>
<feature type="domain" description="NADH:flavin oxidoreductase/NADH oxidase N-terminal" evidence="1">
    <location>
        <begin position="8"/>
        <end position="339"/>
    </location>
</feature>
<dbReference type="Proteomes" id="UP000673383">
    <property type="component" value="Unassembled WGS sequence"/>
</dbReference>
<proteinExistence type="predicted"/>
<dbReference type="SUPFAM" id="SSF51395">
    <property type="entry name" value="FMN-linked oxidoreductases"/>
    <property type="match status" value="1"/>
</dbReference>
<dbReference type="RefSeq" id="WP_209944471.1">
    <property type="nucleotide sequence ID" value="NZ_JAFICZ010000001.1"/>
</dbReference>
<dbReference type="PANTHER" id="PTHR22893">
    <property type="entry name" value="NADH OXIDOREDUCTASE-RELATED"/>
    <property type="match status" value="1"/>
</dbReference>
<dbReference type="InterPro" id="IPR001155">
    <property type="entry name" value="OxRdtase_FMN_N"/>
</dbReference>
<protein>
    <submittedName>
        <fullName evidence="2">N-ethylmaleimide reductase</fullName>
        <ecNumber evidence="2">1.-.-.-</ecNumber>
    </submittedName>
</protein>